<protein>
    <submittedName>
        <fullName evidence="1">Uncharacterized protein</fullName>
    </submittedName>
</protein>
<dbReference type="EMBL" id="CAUEEQ010025368">
    <property type="protein sequence ID" value="CAJ0946396.1"/>
    <property type="molecule type" value="Genomic_DNA"/>
</dbReference>
<proteinExistence type="predicted"/>
<name>A0ABN9LSE1_9NEOB</name>
<evidence type="ECO:0000313" key="2">
    <source>
        <dbReference type="Proteomes" id="UP001176940"/>
    </source>
</evidence>
<accession>A0ABN9LSE1</accession>
<keyword evidence="2" id="KW-1185">Reference proteome</keyword>
<dbReference type="Proteomes" id="UP001176940">
    <property type="component" value="Unassembled WGS sequence"/>
</dbReference>
<gene>
    <name evidence="1" type="ORF">RIMI_LOCUS11286867</name>
</gene>
<sequence>MTQIWPNSLIKRLAHERTFSSSDAQNIGMLPGREIKALPKRSYLDTLRHHVGRSGFAALATKRVYLGNV</sequence>
<organism evidence="1 2">
    <name type="scientific">Ranitomeya imitator</name>
    <name type="common">mimic poison frog</name>
    <dbReference type="NCBI Taxonomy" id="111125"/>
    <lineage>
        <taxon>Eukaryota</taxon>
        <taxon>Metazoa</taxon>
        <taxon>Chordata</taxon>
        <taxon>Craniata</taxon>
        <taxon>Vertebrata</taxon>
        <taxon>Euteleostomi</taxon>
        <taxon>Amphibia</taxon>
        <taxon>Batrachia</taxon>
        <taxon>Anura</taxon>
        <taxon>Neobatrachia</taxon>
        <taxon>Hyloidea</taxon>
        <taxon>Dendrobatidae</taxon>
        <taxon>Dendrobatinae</taxon>
        <taxon>Ranitomeya</taxon>
    </lineage>
</organism>
<comment type="caution">
    <text evidence="1">The sequence shown here is derived from an EMBL/GenBank/DDBJ whole genome shotgun (WGS) entry which is preliminary data.</text>
</comment>
<reference evidence="1" key="1">
    <citation type="submission" date="2023-07" db="EMBL/GenBank/DDBJ databases">
        <authorList>
            <person name="Stuckert A."/>
        </authorList>
    </citation>
    <scope>NUCLEOTIDE SEQUENCE</scope>
</reference>
<evidence type="ECO:0000313" key="1">
    <source>
        <dbReference type="EMBL" id="CAJ0946396.1"/>
    </source>
</evidence>